<dbReference type="GO" id="GO:0008168">
    <property type="term" value="F:methyltransferase activity"/>
    <property type="evidence" value="ECO:0007669"/>
    <property type="project" value="UniProtKB-KW"/>
</dbReference>
<dbReference type="InterPro" id="IPR014777">
    <property type="entry name" value="4pyrrole_Mease_sub1"/>
</dbReference>
<dbReference type="InterPro" id="IPR000878">
    <property type="entry name" value="4pyrrol_Mease"/>
</dbReference>
<keyword evidence="6" id="KW-1185">Reference proteome</keyword>
<dbReference type="Gene3D" id="3.40.1010.10">
    <property type="entry name" value="Cobalt-precorrin-4 Transmethylase, Domain 1"/>
    <property type="match status" value="1"/>
</dbReference>
<dbReference type="Pfam" id="PF00590">
    <property type="entry name" value="TP_methylase"/>
    <property type="match status" value="1"/>
</dbReference>
<reference evidence="5" key="1">
    <citation type="journal article" date="2014" name="Int. J. Syst. Evol. Microbiol.">
        <title>Complete genome sequence of Corynebacterium casei LMG S-19264T (=DSM 44701T), isolated from a smear-ripened cheese.</title>
        <authorList>
            <consortium name="US DOE Joint Genome Institute (JGI-PGF)"/>
            <person name="Walter F."/>
            <person name="Albersmeier A."/>
            <person name="Kalinowski J."/>
            <person name="Ruckert C."/>
        </authorList>
    </citation>
    <scope>NUCLEOTIDE SEQUENCE</scope>
    <source>
        <strain evidence="5">KCTC 23732</strain>
    </source>
</reference>
<gene>
    <name evidence="5" type="ORF">GCM10011450_15630</name>
</gene>
<keyword evidence="2" id="KW-0808">Transferase</keyword>
<evidence type="ECO:0000259" key="4">
    <source>
        <dbReference type="Pfam" id="PF00590"/>
    </source>
</evidence>
<dbReference type="AlphaFoldDB" id="A0A918MYV0"/>
<dbReference type="RefSeq" id="WP_189384929.1">
    <property type="nucleotide sequence ID" value="NZ_BAABFY010000052.1"/>
</dbReference>
<accession>A0A918MYV0</accession>
<reference evidence="5" key="2">
    <citation type="submission" date="2020-09" db="EMBL/GenBank/DDBJ databases">
        <authorList>
            <person name="Sun Q."/>
            <person name="Kim S."/>
        </authorList>
    </citation>
    <scope>NUCLEOTIDE SEQUENCE</scope>
    <source>
        <strain evidence="5">KCTC 23732</strain>
    </source>
</reference>
<evidence type="ECO:0000256" key="2">
    <source>
        <dbReference type="ARBA" id="ARBA00022679"/>
    </source>
</evidence>
<sequence length="257" mass="28047">MFSLDANGQTSSQFYLVSMGIGDPDNITVRALKTVRQADVVFAMTRVQENFSELLQGKEVYNAGHGLFTPMARRKVTDEEVDALEAQTRNIIRKAVNAGKTIAVLDYGDPLVYGPQVGYLKEFQDLNPVVIPGVSSFNAANAVLAQGVTNGPRNESVILTAAKTTREGYQGTDPLVKLAESQSTLAFFTMGLALPEVVRQLMQHYPEKTPVAIVLHAGVAEKQSVLRATLDTIVERTEGGTLPFEHMIYVGEFLERA</sequence>
<dbReference type="InterPro" id="IPR050161">
    <property type="entry name" value="Siro_Cobalamin_biosynth"/>
</dbReference>
<keyword evidence="3" id="KW-0949">S-adenosyl-L-methionine</keyword>
<feature type="domain" description="Tetrapyrrole methylase" evidence="4">
    <location>
        <begin position="14"/>
        <end position="233"/>
    </location>
</feature>
<dbReference type="PANTHER" id="PTHR45790">
    <property type="entry name" value="SIROHEME SYNTHASE-RELATED"/>
    <property type="match status" value="1"/>
</dbReference>
<dbReference type="InterPro" id="IPR035996">
    <property type="entry name" value="4pyrrol_Methylase_sf"/>
</dbReference>
<dbReference type="Gene3D" id="3.30.950.10">
    <property type="entry name" value="Methyltransferase, Cobalt-precorrin-4 Transmethylase, Domain 2"/>
    <property type="match status" value="1"/>
</dbReference>
<dbReference type="GO" id="GO:0032259">
    <property type="term" value="P:methylation"/>
    <property type="evidence" value="ECO:0007669"/>
    <property type="project" value="UniProtKB-KW"/>
</dbReference>
<evidence type="ECO:0000313" key="5">
    <source>
        <dbReference type="EMBL" id="GGW86584.1"/>
    </source>
</evidence>
<keyword evidence="1" id="KW-0489">Methyltransferase</keyword>
<proteinExistence type="predicted"/>
<comment type="caution">
    <text evidence="5">The sequence shown here is derived from an EMBL/GenBank/DDBJ whole genome shotgun (WGS) entry which is preliminary data.</text>
</comment>
<evidence type="ECO:0000256" key="1">
    <source>
        <dbReference type="ARBA" id="ARBA00022603"/>
    </source>
</evidence>
<dbReference type="EMBL" id="BMYS01000009">
    <property type="protein sequence ID" value="GGW86584.1"/>
    <property type="molecule type" value="Genomic_DNA"/>
</dbReference>
<evidence type="ECO:0000313" key="6">
    <source>
        <dbReference type="Proteomes" id="UP000608345"/>
    </source>
</evidence>
<dbReference type="Proteomes" id="UP000608345">
    <property type="component" value="Unassembled WGS sequence"/>
</dbReference>
<dbReference type="InterPro" id="IPR014776">
    <property type="entry name" value="4pyrrole_Mease_sub2"/>
</dbReference>
<evidence type="ECO:0000256" key="3">
    <source>
        <dbReference type="ARBA" id="ARBA00022691"/>
    </source>
</evidence>
<organism evidence="5 6">
    <name type="scientific">Advenella faeciporci</name>
    <dbReference type="NCBI Taxonomy" id="797535"/>
    <lineage>
        <taxon>Bacteria</taxon>
        <taxon>Pseudomonadati</taxon>
        <taxon>Pseudomonadota</taxon>
        <taxon>Betaproteobacteria</taxon>
        <taxon>Burkholderiales</taxon>
        <taxon>Alcaligenaceae</taxon>
    </lineage>
</organism>
<dbReference type="CDD" id="cd11724">
    <property type="entry name" value="TP_methylase"/>
    <property type="match status" value="1"/>
</dbReference>
<dbReference type="SUPFAM" id="SSF53790">
    <property type="entry name" value="Tetrapyrrole methylase"/>
    <property type="match status" value="1"/>
</dbReference>
<name>A0A918MYV0_9BURK</name>
<protein>
    <submittedName>
        <fullName evidence="5">Precorrin-4 C(11)-methyltransferase</fullName>
    </submittedName>
</protein>
<dbReference type="PANTHER" id="PTHR45790:SF4">
    <property type="entry name" value="COBALT-PRECORRIN-4 C(11)-METHYLTRANSFERASE"/>
    <property type="match status" value="1"/>
</dbReference>